<evidence type="ECO:0000313" key="11">
    <source>
        <dbReference type="EMBL" id="GHE04154.1"/>
    </source>
</evidence>
<dbReference type="GO" id="GO:0008967">
    <property type="term" value="F:phosphoglycolate phosphatase activity"/>
    <property type="evidence" value="ECO:0007669"/>
    <property type="project" value="UniProtKB-UniRule"/>
</dbReference>
<sequence>MSDVPALLFDLDGTLIDSIPAIHAMVNAVMADLGYPALGMVQVRGFVGRGVPHLIRQVLEAQGEDPEGPMFARVETALMARYLYDVEGNTPYPGVSQALSALAARGCRLGVCTNKPHGPAIAALTHVGLLDHFEVVLGGDSLPSRKPDPAMVHHAHDRLGGGPLLYVGDSEVDAETAANAGAAFALYTEGYRHAPIEALPHRFAFSDWRGFADLALPHLLAGETG</sequence>
<protein>
    <recommendedName>
        <fullName evidence="5 10">Phosphoglycolate phosphatase</fullName>
        <shortName evidence="10">PGP</shortName>
        <shortName evidence="10">PGPase</shortName>
        <ecNumber evidence="5 10">3.1.3.18</ecNumber>
    </recommendedName>
</protein>
<gene>
    <name evidence="11" type="primary">cbbZ</name>
    <name evidence="11" type="ORF">GCM10008024_30120</name>
    <name evidence="12" type="ORF">SAMN05444006_11833</name>
</gene>
<evidence type="ECO:0000256" key="3">
    <source>
        <dbReference type="ARBA" id="ARBA00004818"/>
    </source>
</evidence>
<evidence type="ECO:0000256" key="4">
    <source>
        <dbReference type="ARBA" id="ARBA00006171"/>
    </source>
</evidence>
<keyword evidence="6 10" id="KW-0479">Metal-binding</keyword>
<dbReference type="EMBL" id="BNAB01000015">
    <property type="protein sequence ID" value="GHE04154.1"/>
    <property type="molecule type" value="Genomic_DNA"/>
</dbReference>
<dbReference type="InterPro" id="IPR006439">
    <property type="entry name" value="HAD-SF_hydro_IA"/>
</dbReference>
<dbReference type="Gene3D" id="1.10.150.240">
    <property type="entry name" value="Putative phosphatase, domain 2"/>
    <property type="match status" value="1"/>
</dbReference>
<reference evidence="11" key="1">
    <citation type="journal article" date="2014" name="Int. J. Syst. Evol. Microbiol.">
        <title>Complete genome sequence of Corynebacterium casei LMG S-19264T (=DSM 44701T), isolated from a smear-ripened cheese.</title>
        <authorList>
            <consortium name="US DOE Joint Genome Institute (JGI-PGF)"/>
            <person name="Walter F."/>
            <person name="Albersmeier A."/>
            <person name="Kalinowski J."/>
            <person name="Ruckert C."/>
        </authorList>
    </citation>
    <scope>NUCLEOTIDE SEQUENCE</scope>
    <source>
        <strain evidence="11">CGMCC 1.10859</strain>
    </source>
</reference>
<reference evidence="11" key="3">
    <citation type="submission" date="2023-06" db="EMBL/GenBank/DDBJ databases">
        <authorList>
            <person name="Sun Q."/>
            <person name="Zhou Y."/>
        </authorList>
    </citation>
    <scope>NUCLEOTIDE SEQUENCE</scope>
    <source>
        <strain evidence="11">CGMCC 1.10859</strain>
    </source>
</reference>
<comment type="cofactor">
    <cofactor evidence="2 10">
        <name>Mg(2+)</name>
        <dbReference type="ChEBI" id="CHEBI:18420"/>
    </cofactor>
</comment>
<comment type="catalytic activity">
    <reaction evidence="1 10">
        <text>2-phosphoglycolate + H2O = glycolate + phosphate</text>
        <dbReference type="Rhea" id="RHEA:14369"/>
        <dbReference type="ChEBI" id="CHEBI:15377"/>
        <dbReference type="ChEBI" id="CHEBI:29805"/>
        <dbReference type="ChEBI" id="CHEBI:43474"/>
        <dbReference type="ChEBI" id="CHEBI:58033"/>
        <dbReference type="EC" id="3.1.3.18"/>
    </reaction>
</comment>
<dbReference type="EC" id="3.1.3.18" evidence="5 10"/>
<comment type="similarity">
    <text evidence="4 10">Belongs to the HAD-like hydrolase superfamily. CbbY/CbbZ/Gph/YieH family.</text>
</comment>
<evidence type="ECO:0000256" key="5">
    <source>
        <dbReference type="ARBA" id="ARBA00013078"/>
    </source>
</evidence>
<dbReference type="EMBL" id="FNOB01000018">
    <property type="protein sequence ID" value="SDX50009.1"/>
    <property type="molecule type" value="Genomic_DNA"/>
</dbReference>
<organism evidence="11 14">
    <name type="scientific">Allgaiera indica</name>
    <dbReference type="NCBI Taxonomy" id="765699"/>
    <lineage>
        <taxon>Bacteria</taxon>
        <taxon>Pseudomonadati</taxon>
        <taxon>Pseudomonadota</taxon>
        <taxon>Alphaproteobacteria</taxon>
        <taxon>Rhodobacterales</taxon>
        <taxon>Paracoccaceae</taxon>
        <taxon>Allgaiera</taxon>
    </lineage>
</organism>
<dbReference type="InterPro" id="IPR023214">
    <property type="entry name" value="HAD_sf"/>
</dbReference>
<evidence type="ECO:0000256" key="9">
    <source>
        <dbReference type="ARBA" id="ARBA00023277"/>
    </source>
</evidence>
<comment type="caution">
    <text evidence="11">The sequence shown here is derived from an EMBL/GenBank/DDBJ whole genome shotgun (WGS) entry which is preliminary data.</text>
</comment>
<evidence type="ECO:0000313" key="12">
    <source>
        <dbReference type="EMBL" id="SDX50009.1"/>
    </source>
</evidence>
<evidence type="ECO:0000256" key="1">
    <source>
        <dbReference type="ARBA" id="ARBA00000830"/>
    </source>
</evidence>
<dbReference type="NCBIfam" id="TIGR01449">
    <property type="entry name" value="PGP_bact"/>
    <property type="match status" value="1"/>
</dbReference>
<dbReference type="AlphaFoldDB" id="A0AAN5A0C3"/>
<keyword evidence="9 10" id="KW-0119">Carbohydrate metabolism</keyword>
<keyword evidence="13" id="KW-1185">Reference proteome</keyword>
<proteinExistence type="inferred from homology"/>
<accession>A0AAN5A0C3</accession>
<dbReference type="PRINTS" id="PR00413">
    <property type="entry name" value="HADHALOGNASE"/>
</dbReference>
<evidence type="ECO:0000256" key="7">
    <source>
        <dbReference type="ARBA" id="ARBA00022801"/>
    </source>
</evidence>
<feature type="active site" description="Nucleophile" evidence="10">
    <location>
        <position position="10"/>
    </location>
</feature>
<dbReference type="SFLD" id="SFLDS00003">
    <property type="entry name" value="Haloacid_Dehalogenase"/>
    <property type="match status" value="1"/>
</dbReference>
<evidence type="ECO:0000256" key="10">
    <source>
        <dbReference type="HAMAP-Rule" id="MF_00495"/>
    </source>
</evidence>
<evidence type="ECO:0000256" key="2">
    <source>
        <dbReference type="ARBA" id="ARBA00001946"/>
    </source>
</evidence>
<keyword evidence="7 10" id="KW-0378">Hydrolase</keyword>
<dbReference type="NCBIfam" id="TIGR01509">
    <property type="entry name" value="HAD-SF-IA-v3"/>
    <property type="match status" value="1"/>
</dbReference>
<dbReference type="GO" id="GO:0006281">
    <property type="term" value="P:DNA repair"/>
    <property type="evidence" value="ECO:0007669"/>
    <property type="project" value="TreeGrafter"/>
</dbReference>
<dbReference type="InterPro" id="IPR023198">
    <property type="entry name" value="PGP-like_dom2"/>
</dbReference>
<dbReference type="NCBIfam" id="TIGR01549">
    <property type="entry name" value="HAD-SF-IA-v1"/>
    <property type="match status" value="1"/>
</dbReference>
<dbReference type="PANTHER" id="PTHR43434">
    <property type="entry name" value="PHOSPHOGLYCOLATE PHOSPHATASE"/>
    <property type="match status" value="1"/>
</dbReference>
<dbReference type="InterPro" id="IPR037512">
    <property type="entry name" value="PGPase_prok"/>
</dbReference>
<dbReference type="SUPFAM" id="SSF56784">
    <property type="entry name" value="HAD-like"/>
    <property type="match status" value="1"/>
</dbReference>
<evidence type="ECO:0000256" key="8">
    <source>
        <dbReference type="ARBA" id="ARBA00022842"/>
    </source>
</evidence>
<dbReference type="GO" id="GO:0046872">
    <property type="term" value="F:metal ion binding"/>
    <property type="evidence" value="ECO:0007669"/>
    <property type="project" value="UniProtKB-KW"/>
</dbReference>
<dbReference type="HAMAP" id="MF_00495">
    <property type="entry name" value="GPH_hydrolase_bact"/>
    <property type="match status" value="1"/>
</dbReference>
<evidence type="ECO:0000313" key="13">
    <source>
        <dbReference type="Proteomes" id="UP000199541"/>
    </source>
</evidence>
<dbReference type="InterPro" id="IPR036412">
    <property type="entry name" value="HAD-like_sf"/>
</dbReference>
<dbReference type="InterPro" id="IPR041492">
    <property type="entry name" value="HAD_2"/>
</dbReference>
<dbReference type="GO" id="GO:0046295">
    <property type="term" value="P:glycolate biosynthetic process"/>
    <property type="evidence" value="ECO:0007669"/>
    <property type="project" value="UniProtKB-UniRule"/>
</dbReference>
<dbReference type="Proteomes" id="UP000634647">
    <property type="component" value="Unassembled WGS sequence"/>
</dbReference>
<feature type="binding site" evidence="10">
    <location>
        <position position="169"/>
    </location>
    <ligand>
        <name>Mg(2+)</name>
        <dbReference type="ChEBI" id="CHEBI:18420"/>
    </ligand>
</feature>
<dbReference type="Proteomes" id="UP000199541">
    <property type="component" value="Unassembled WGS sequence"/>
</dbReference>
<feature type="binding site" evidence="10">
    <location>
        <position position="10"/>
    </location>
    <ligand>
        <name>Mg(2+)</name>
        <dbReference type="ChEBI" id="CHEBI:18420"/>
    </ligand>
</feature>
<keyword evidence="8 10" id="KW-0460">Magnesium</keyword>
<comment type="function">
    <text evidence="10">Specifically catalyzes the dephosphorylation of 2-phosphoglycolate. Is involved in the dissimilation of the intracellular 2-phosphoglycolate formed during the DNA repair of 3'-phosphoglycolate ends, a major class of DNA lesions induced by oxidative stress.</text>
</comment>
<dbReference type="Gene3D" id="3.40.50.1000">
    <property type="entry name" value="HAD superfamily/HAD-like"/>
    <property type="match status" value="1"/>
</dbReference>
<reference evidence="12 13" key="2">
    <citation type="submission" date="2016-10" db="EMBL/GenBank/DDBJ databases">
        <authorList>
            <person name="Varghese N."/>
            <person name="Submissions S."/>
        </authorList>
    </citation>
    <scope>NUCLEOTIDE SEQUENCE [LARGE SCALE GENOMIC DNA]</scope>
    <source>
        <strain evidence="12 13">DSM 24802</strain>
    </source>
</reference>
<feature type="binding site" evidence="10">
    <location>
        <position position="12"/>
    </location>
    <ligand>
        <name>Mg(2+)</name>
        <dbReference type="ChEBI" id="CHEBI:18420"/>
    </ligand>
</feature>
<dbReference type="SFLD" id="SFLDG01129">
    <property type="entry name" value="C1.5:_HAD__Beta-PGM__Phosphata"/>
    <property type="match status" value="1"/>
</dbReference>
<evidence type="ECO:0000256" key="6">
    <source>
        <dbReference type="ARBA" id="ARBA00022723"/>
    </source>
</evidence>
<dbReference type="RefSeq" id="WP_035837966.1">
    <property type="nucleotide sequence ID" value="NZ_BNAB01000015.1"/>
</dbReference>
<dbReference type="GO" id="GO:0005975">
    <property type="term" value="P:carbohydrate metabolic process"/>
    <property type="evidence" value="ECO:0007669"/>
    <property type="project" value="InterPro"/>
</dbReference>
<evidence type="ECO:0000313" key="14">
    <source>
        <dbReference type="Proteomes" id="UP000634647"/>
    </source>
</evidence>
<name>A0AAN5A0C3_9RHOB</name>
<dbReference type="InterPro" id="IPR050155">
    <property type="entry name" value="HAD-like_hydrolase_sf"/>
</dbReference>
<dbReference type="PANTHER" id="PTHR43434:SF1">
    <property type="entry name" value="PHOSPHOGLYCOLATE PHOSPHATASE"/>
    <property type="match status" value="1"/>
</dbReference>
<dbReference type="Pfam" id="PF13419">
    <property type="entry name" value="HAD_2"/>
    <property type="match status" value="1"/>
</dbReference>
<dbReference type="GO" id="GO:0005829">
    <property type="term" value="C:cytosol"/>
    <property type="evidence" value="ECO:0007669"/>
    <property type="project" value="TreeGrafter"/>
</dbReference>
<comment type="pathway">
    <text evidence="3 10">Organic acid metabolism; glycolate biosynthesis; glycolate from 2-phosphoglycolate: step 1/1.</text>
</comment>